<dbReference type="Gene3D" id="3.40.30.10">
    <property type="entry name" value="Glutaredoxin"/>
    <property type="match status" value="1"/>
</dbReference>
<proteinExistence type="predicted"/>
<dbReference type="GO" id="GO:0005737">
    <property type="term" value="C:cytoplasm"/>
    <property type="evidence" value="ECO:0007669"/>
    <property type="project" value="TreeGrafter"/>
</dbReference>
<name>A0A498IYN5_MALDO</name>
<reference evidence="5 6" key="1">
    <citation type="submission" date="2018-10" db="EMBL/GenBank/DDBJ databases">
        <title>A high-quality apple genome assembly.</title>
        <authorList>
            <person name="Hu J."/>
        </authorList>
    </citation>
    <scope>NUCLEOTIDE SEQUENCE [LARGE SCALE GENOMIC DNA]</scope>
    <source>
        <strain evidence="6">cv. HFTH1</strain>
        <tissue evidence="5">Young leaf</tissue>
    </source>
</reference>
<evidence type="ECO:0000313" key="5">
    <source>
        <dbReference type="EMBL" id="RXH88216.1"/>
    </source>
</evidence>
<sequence length="99" mass="11226">MKAWAKTYPENKDVIFLADGSAKYTHDLGLELDLSEKGLGTRFKRFALRFNTHDFSKSDTLDELSILTLNYLGCSLQLQVLKSTSGLSHLSRSDRELKE</sequence>
<dbReference type="GO" id="GO:0008379">
    <property type="term" value="F:thioredoxin peroxidase activity"/>
    <property type="evidence" value="ECO:0007669"/>
    <property type="project" value="InterPro"/>
</dbReference>
<keyword evidence="4" id="KW-0676">Redox-active center</keyword>
<comment type="caution">
    <text evidence="5">The sequence shown here is derived from an EMBL/GenBank/DDBJ whole genome shotgun (WGS) entry which is preliminary data.</text>
</comment>
<dbReference type="PANTHER" id="PTHR10430:SF8">
    <property type="entry name" value="PEROXIREDOXIN-2A-RELATED"/>
    <property type="match status" value="1"/>
</dbReference>
<keyword evidence="6" id="KW-1185">Reference proteome</keyword>
<dbReference type="PANTHER" id="PTHR10430">
    <property type="entry name" value="PEROXIREDOXIN"/>
    <property type="match status" value="1"/>
</dbReference>
<evidence type="ECO:0000256" key="4">
    <source>
        <dbReference type="ARBA" id="ARBA00023284"/>
    </source>
</evidence>
<evidence type="ECO:0000256" key="2">
    <source>
        <dbReference type="ARBA" id="ARBA00022862"/>
    </source>
</evidence>
<dbReference type="EMBL" id="RDQH01000336">
    <property type="protein sequence ID" value="RXH88216.1"/>
    <property type="molecule type" value="Genomic_DNA"/>
</dbReference>
<gene>
    <name evidence="5" type="ORF">DVH24_042287</name>
</gene>
<keyword evidence="3" id="KW-0560">Oxidoreductase</keyword>
<dbReference type="AlphaFoldDB" id="A0A498IYN5"/>
<keyword evidence="1" id="KW-0575">Peroxidase</keyword>
<organism evidence="5 6">
    <name type="scientific">Malus domestica</name>
    <name type="common">Apple</name>
    <name type="synonym">Pyrus malus</name>
    <dbReference type="NCBI Taxonomy" id="3750"/>
    <lineage>
        <taxon>Eukaryota</taxon>
        <taxon>Viridiplantae</taxon>
        <taxon>Streptophyta</taxon>
        <taxon>Embryophyta</taxon>
        <taxon>Tracheophyta</taxon>
        <taxon>Spermatophyta</taxon>
        <taxon>Magnoliopsida</taxon>
        <taxon>eudicotyledons</taxon>
        <taxon>Gunneridae</taxon>
        <taxon>Pentapetalae</taxon>
        <taxon>rosids</taxon>
        <taxon>fabids</taxon>
        <taxon>Rosales</taxon>
        <taxon>Rosaceae</taxon>
        <taxon>Amygdaloideae</taxon>
        <taxon>Maleae</taxon>
        <taxon>Malus</taxon>
    </lineage>
</organism>
<dbReference type="Proteomes" id="UP000290289">
    <property type="component" value="Chromosome 10"/>
</dbReference>
<dbReference type="GO" id="GO:0034599">
    <property type="term" value="P:cellular response to oxidative stress"/>
    <property type="evidence" value="ECO:0007669"/>
    <property type="project" value="InterPro"/>
</dbReference>
<accession>A0A498IYN5</accession>
<dbReference type="GO" id="GO:0042744">
    <property type="term" value="P:hydrogen peroxide catabolic process"/>
    <property type="evidence" value="ECO:0007669"/>
    <property type="project" value="TreeGrafter"/>
</dbReference>
<keyword evidence="2" id="KW-0049">Antioxidant</keyword>
<evidence type="ECO:0000256" key="1">
    <source>
        <dbReference type="ARBA" id="ARBA00022559"/>
    </source>
</evidence>
<dbReference type="STRING" id="3750.A0A498IYN5"/>
<dbReference type="InterPro" id="IPR037944">
    <property type="entry name" value="PRX5-like"/>
</dbReference>
<dbReference type="GO" id="GO:0045454">
    <property type="term" value="P:cell redox homeostasis"/>
    <property type="evidence" value="ECO:0007669"/>
    <property type="project" value="TreeGrafter"/>
</dbReference>
<protein>
    <submittedName>
        <fullName evidence="5">Uncharacterized protein</fullName>
    </submittedName>
</protein>
<evidence type="ECO:0000313" key="6">
    <source>
        <dbReference type="Proteomes" id="UP000290289"/>
    </source>
</evidence>
<evidence type="ECO:0000256" key="3">
    <source>
        <dbReference type="ARBA" id="ARBA00023002"/>
    </source>
</evidence>